<name>A0A8S3JTD2_9BILA</name>
<dbReference type="EMBL" id="CAJOBH010259199">
    <property type="protein sequence ID" value="CAF5153097.1"/>
    <property type="molecule type" value="Genomic_DNA"/>
</dbReference>
<dbReference type="AlphaFoldDB" id="A0A8S3JTD2"/>
<comment type="caution">
    <text evidence="3">The sequence shown here is derived from an EMBL/GenBank/DDBJ whole genome shotgun (WGS) entry which is preliminary data.</text>
</comment>
<accession>A0A8S3JTD2</accession>
<evidence type="ECO:0000313" key="2">
    <source>
        <dbReference type="EMBL" id="CAF5153097.1"/>
    </source>
</evidence>
<gene>
    <name evidence="2" type="ORF">BYL167_LOCUS72728</name>
    <name evidence="3" type="ORF">GIL414_LOCUS83740</name>
</gene>
<dbReference type="EMBL" id="CAJOBJ010363987">
    <property type="protein sequence ID" value="CAF5219903.1"/>
    <property type="molecule type" value="Genomic_DNA"/>
</dbReference>
<evidence type="ECO:0000313" key="4">
    <source>
        <dbReference type="Proteomes" id="UP000681720"/>
    </source>
</evidence>
<evidence type="ECO:0000256" key="1">
    <source>
        <dbReference type="SAM" id="Coils"/>
    </source>
</evidence>
<feature type="non-terminal residue" evidence="3">
    <location>
        <position position="1"/>
    </location>
</feature>
<sequence length="168" mass="18971">GNLYDQVHHLKSVVNSAPHSPVVRSRPNSAIYDLNQYDSHKKIDFYKSTSPTCIRRRHETTSPQIAQATSLYHDNMLPDDNQTRILQEALHKLNAALERRDAQIDDLKKEINEVRQFQSNTGKTTRISATPSMHTLISSPKNLHASAFVPIVATNKSRPVILSTNTFT</sequence>
<dbReference type="Proteomes" id="UP000681967">
    <property type="component" value="Unassembled WGS sequence"/>
</dbReference>
<reference evidence="3" key="1">
    <citation type="submission" date="2021-02" db="EMBL/GenBank/DDBJ databases">
        <authorList>
            <person name="Nowell W R."/>
        </authorList>
    </citation>
    <scope>NUCLEOTIDE SEQUENCE</scope>
</reference>
<keyword evidence="1" id="KW-0175">Coiled coil</keyword>
<feature type="coiled-coil region" evidence="1">
    <location>
        <begin position="90"/>
        <end position="117"/>
    </location>
</feature>
<dbReference type="Proteomes" id="UP000681720">
    <property type="component" value="Unassembled WGS sequence"/>
</dbReference>
<organism evidence="3 4">
    <name type="scientific">Rotaria magnacalcarata</name>
    <dbReference type="NCBI Taxonomy" id="392030"/>
    <lineage>
        <taxon>Eukaryota</taxon>
        <taxon>Metazoa</taxon>
        <taxon>Spiralia</taxon>
        <taxon>Gnathifera</taxon>
        <taxon>Rotifera</taxon>
        <taxon>Eurotatoria</taxon>
        <taxon>Bdelloidea</taxon>
        <taxon>Philodinida</taxon>
        <taxon>Philodinidae</taxon>
        <taxon>Rotaria</taxon>
    </lineage>
</organism>
<proteinExistence type="predicted"/>
<evidence type="ECO:0000313" key="3">
    <source>
        <dbReference type="EMBL" id="CAF5219903.1"/>
    </source>
</evidence>
<protein>
    <submittedName>
        <fullName evidence="3">Uncharacterized protein</fullName>
    </submittedName>
</protein>